<dbReference type="EMBL" id="RDQH01000342">
    <property type="protein sequence ID" value="RXH71593.1"/>
    <property type="molecule type" value="Genomic_DNA"/>
</dbReference>
<evidence type="ECO:0000256" key="1">
    <source>
        <dbReference type="SAM" id="MobiDB-lite"/>
    </source>
</evidence>
<name>A0A498HRW9_MALDO</name>
<dbReference type="Proteomes" id="UP000290289">
    <property type="component" value="Chromosome 16"/>
</dbReference>
<accession>A0A498HRW9</accession>
<dbReference type="PANTHER" id="PTHR37769">
    <property type="entry name" value="OS08G0243900 PROTEIN"/>
    <property type="match status" value="1"/>
</dbReference>
<keyword evidence="3" id="KW-1185">Reference proteome</keyword>
<feature type="compositionally biased region" description="Low complexity" evidence="1">
    <location>
        <begin position="16"/>
        <end position="26"/>
    </location>
</feature>
<protein>
    <submittedName>
        <fullName evidence="2">Uncharacterized protein</fullName>
    </submittedName>
</protein>
<evidence type="ECO:0000313" key="2">
    <source>
        <dbReference type="EMBL" id="RXH71593.1"/>
    </source>
</evidence>
<proteinExistence type="predicted"/>
<sequence>MDLTSSFKPKNDFCLPRPSSPSHPSARPSYVIVTTCRSNDVTQKKLSRKYAEIYMALNIVLRGISNI</sequence>
<evidence type="ECO:0000313" key="3">
    <source>
        <dbReference type="Proteomes" id="UP000290289"/>
    </source>
</evidence>
<dbReference type="AlphaFoldDB" id="A0A498HRW9"/>
<feature type="region of interest" description="Disordered" evidence="1">
    <location>
        <begin position="1"/>
        <end position="26"/>
    </location>
</feature>
<dbReference type="STRING" id="3750.A0A498HRW9"/>
<gene>
    <name evidence="2" type="ORF">DVH24_018948</name>
</gene>
<comment type="caution">
    <text evidence="2">The sequence shown here is derived from an EMBL/GenBank/DDBJ whole genome shotgun (WGS) entry which is preliminary data.</text>
</comment>
<reference evidence="2 3" key="1">
    <citation type="submission" date="2018-10" db="EMBL/GenBank/DDBJ databases">
        <title>A high-quality apple genome assembly.</title>
        <authorList>
            <person name="Hu J."/>
        </authorList>
    </citation>
    <scope>NUCLEOTIDE SEQUENCE [LARGE SCALE GENOMIC DNA]</scope>
    <source>
        <strain evidence="3">cv. HFTH1</strain>
        <tissue evidence="2">Young leaf</tissue>
    </source>
</reference>
<organism evidence="2 3">
    <name type="scientific">Malus domestica</name>
    <name type="common">Apple</name>
    <name type="synonym">Pyrus malus</name>
    <dbReference type="NCBI Taxonomy" id="3750"/>
    <lineage>
        <taxon>Eukaryota</taxon>
        <taxon>Viridiplantae</taxon>
        <taxon>Streptophyta</taxon>
        <taxon>Embryophyta</taxon>
        <taxon>Tracheophyta</taxon>
        <taxon>Spermatophyta</taxon>
        <taxon>Magnoliopsida</taxon>
        <taxon>eudicotyledons</taxon>
        <taxon>Gunneridae</taxon>
        <taxon>Pentapetalae</taxon>
        <taxon>rosids</taxon>
        <taxon>fabids</taxon>
        <taxon>Rosales</taxon>
        <taxon>Rosaceae</taxon>
        <taxon>Amygdaloideae</taxon>
        <taxon>Maleae</taxon>
        <taxon>Malus</taxon>
    </lineage>
</organism>
<dbReference type="PANTHER" id="PTHR37769:SF1">
    <property type="entry name" value="OS08G0243900 PROTEIN"/>
    <property type="match status" value="1"/>
</dbReference>